<dbReference type="PATRIC" id="fig|1114856.3.peg.67"/>
<dbReference type="AlphaFoldDB" id="L9WBX2"/>
<evidence type="ECO:0000313" key="1">
    <source>
        <dbReference type="EMBL" id="ELY46857.1"/>
    </source>
</evidence>
<dbReference type="OrthoDB" id="163865at2157"/>
<accession>L9WBX2</accession>
<dbReference type="Proteomes" id="UP000011599">
    <property type="component" value="Unassembled WGS sequence"/>
</dbReference>
<sequence>MLPNCDAGSRCTGDQSCHVYPNYELVAGDGDSLVVGEPMSSGESVPVVMKTLAVGE</sequence>
<organism evidence="1 2">
    <name type="scientific">Natronorubrum tibetense GA33</name>
    <dbReference type="NCBI Taxonomy" id="1114856"/>
    <lineage>
        <taxon>Archaea</taxon>
        <taxon>Methanobacteriati</taxon>
        <taxon>Methanobacteriota</taxon>
        <taxon>Stenosarchaea group</taxon>
        <taxon>Halobacteria</taxon>
        <taxon>Halobacteriales</taxon>
        <taxon>Natrialbaceae</taxon>
        <taxon>Natronorubrum</taxon>
    </lineage>
</organism>
<protein>
    <submittedName>
        <fullName evidence="1">Uncharacterized protein</fullName>
    </submittedName>
</protein>
<dbReference type="EMBL" id="AOHW01000001">
    <property type="protein sequence ID" value="ELY46857.1"/>
    <property type="molecule type" value="Genomic_DNA"/>
</dbReference>
<reference evidence="1 2" key="1">
    <citation type="journal article" date="2014" name="PLoS Genet.">
        <title>Phylogenetically driven sequencing of extremely halophilic archaea reveals strategies for static and dynamic osmo-response.</title>
        <authorList>
            <person name="Becker E.A."/>
            <person name="Seitzer P.M."/>
            <person name="Tritt A."/>
            <person name="Larsen D."/>
            <person name="Krusor M."/>
            <person name="Yao A.I."/>
            <person name="Wu D."/>
            <person name="Madern D."/>
            <person name="Eisen J.A."/>
            <person name="Darling A.E."/>
            <person name="Facciotti M.T."/>
        </authorList>
    </citation>
    <scope>NUCLEOTIDE SEQUENCE [LARGE SCALE GENOMIC DNA]</scope>
    <source>
        <strain evidence="1 2">GA33</strain>
    </source>
</reference>
<proteinExistence type="predicted"/>
<keyword evidence="2" id="KW-1185">Reference proteome</keyword>
<name>L9WBX2_9EURY</name>
<dbReference type="RefSeq" id="WP_006087727.1">
    <property type="nucleotide sequence ID" value="NZ_AOHW01000001.1"/>
</dbReference>
<gene>
    <name evidence="1" type="ORF">C496_00310</name>
</gene>
<evidence type="ECO:0000313" key="2">
    <source>
        <dbReference type="Proteomes" id="UP000011599"/>
    </source>
</evidence>
<comment type="caution">
    <text evidence="1">The sequence shown here is derived from an EMBL/GenBank/DDBJ whole genome shotgun (WGS) entry which is preliminary data.</text>
</comment>